<dbReference type="EMBL" id="CP022433">
    <property type="protein sequence ID" value="ASN23379.1"/>
    <property type="molecule type" value="Genomic_DNA"/>
</dbReference>
<name>A0A221NTR5_9ACTN</name>
<dbReference type="OrthoDB" id="477305at2"/>
<dbReference type="Proteomes" id="UP000031501">
    <property type="component" value="Chromosome"/>
</dbReference>
<reference evidence="1 2" key="1">
    <citation type="submission" date="2017-07" db="EMBL/GenBank/DDBJ databases">
        <title>Genome sequence of Streptomyces pluripotens MUSC 137T.</title>
        <authorList>
            <person name="Ser H.-L."/>
            <person name="Lee L.-H."/>
        </authorList>
    </citation>
    <scope>NUCLEOTIDE SEQUENCE [LARGE SCALE GENOMIC DNA]</scope>
    <source>
        <strain evidence="1 2">MUSC 137</strain>
    </source>
</reference>
<evidence type="ECO:0000313" key="2">
    <source>
        <dbReference type="Proteomes" id="UP000031501"/>
    </source>
</evidence>
<dbReference type="RefSeq" id="WP_043435855.1">
    <property type="nucleotide sequence ID" value="NZ_CP021080.1"/>
</dbReference>
<evidence type="ECO:0008006" key="3">
    <source>
        <dbReference type="Google" id="ProtNLM"/>
    </source>
</evidence>
<evidence type="ECO:0000313" key="1">
    <source>
        <dbReference type="EMBL" id="ASN23379.1"/>
    </source>
</evidence>
<dbReference type="KEGG" id="splu:LK06_003230"/>
<keyword evidence="2" id="KW-1185">Reference proteome</keyword>
<sequence length="77" mass="8476">MRDTRCAGRGLGPNDVTELAYARRLLGCLDSSVLLLADASYDAFDLLQAVADTQTRFVLRSTRKRMPTVRRALSDGS</sequence>
<protein>
    <recommendedName>
        <fullName evidence="3">Transposase IS4-like domain-containing protein</fullName>
    </recommendedName>
</protein>
<dbReference type="AlphaFoldDB" id="A0A221NTR5"/>
<proteinExistence type="predicted"/>
<gene>
    <name evidence="1" type="ORF">LK07_04315</name>
</gene>
<accession>A0A221NTR5</accession>
<organism evidence="1 2">
    <name type="scientific">Streptomyces pluripotens</name>
    <dbReference type="NCBI Taxonomy" id="1355015"/>
    <lineage>
        <taxon>Bacteria</taxon>
        <taxon>Bacillati</taxon>
        <taxon>Actinomycetota</taxon>
        <taxon>Actinomycetes</taxon>
        <taxon>Kitasatosporales</taxon>
        <taxon>Streptomycetaceae</taxon>
        <taxon>Streptomyces</taxon>
    </lineage>
</organism>